<evidence type="ECO:0000256" key="5">
    <source>
        <dbReference type="ARBA" id="ARBA00022777"/>
    </source>
</evidence>
<sequence length="1338" mass="150869">MSMPNVSAPTLAIPETNGARAIGAALAGATAAGRKRSGSLDAPSAATVTRGGTTSPLLCNSAYSPHPGSSSPGGYFDSNHNLSVRTLSTPASPNDNASVHPVTPQTVPATNNSNTVRPKSPSRQPSNTYAPARHPSQNNQRGTRKTSQGAVPSVSGSKPSSNAQYYAQERAYLQKMRNNLADDYYTKGIPASDLDRSSDEESLSEFEGDFVGLGGVGTFFDDSGAISYPFLEAKYNADDAEKSESIRERLQWQSMLTSVLTGEVVKNEKQRLRAPPEMDKKLVAEELWMGVRAKVCGRSMDEQRRIIEYSRNTKDGILLEVVNFRAKPADEAGGRSASDQVEDLLNRLDNFEQLWRSYSLIETDKPFYGSQEFQERLTALLTWSSLTWNIGTEIRLLQQWIGNEDIDLTRPAEGNDMMADKSPFIERLLKGQDLKNIFENRVLGPLSQLVDRARTSALEYHDTFQTLGLPVLYDHIGSLARFPSLLIMEVMRTRLNYARKLANPTMMMIDQTMVDIRGYIELSLKAKERYMFFVSPTQDGPWPLKDTIGDAFDETLIDCVSFYFDLLSRKFLESSNAVFRTFKEGEQLEFQYKFLSKIGEWISGGDYLVAEQFSYLTSKLMTKLLDYWQDSLKGPASDQANEIAAFYSETAEQIRSFERNLIRFYTSMCSSYENASEYAIQPSRLGAIVNSVRRANYFLVYTGVLERDGIYVFADPSLRERPHKLKEIIRGYSRYRRPEEDSVEYDHIAHVLILCSEEPFIWEGEILNIDMPSFDLEIKMGRMRIVSEGGTHMLQLAKTQFAEVCEREFLNTVVEAKSNQLRVDHEFGRLRKLFFRLSMSVIDNVATIRHTLKGLGCQDTVQNMFVFAREFGQRGLRSLEGPKRGYVTMKLINLCIEWVSFVVDDCTSTEYRTFRYTVTALEFASVMTSGVNILAVNEEAFLRLRVKVAGCMSLLISHFDIMGARSKAKAQQKVEVTSARRKKISHMSFKDDTELMEAFRNDAVKKLEDLERKRNDLEFEHHYVGRVLDDGSADDQFLMSLASAFSNVTMRWQLGRFIGSGTFGDVYSALNLDNGEMMAVKEIRLQDAQSIRTIVKAIKDEMTVLEMLHHPNIVQYFGVEVHRDRVYLFMEICQGGSIADLLSHGRIEDEQVIQVYTFQMLQGLAYLHHAGIVHRDLKPENILLDHNGLIKFVDFGAAKVIARNGRTRAAQTGTRSKINSLTGTPMYMSPEVITGSNPGRQGAIDIWSLGCVVLEMATGRRPWSNLDNEYAIMFHIASGHMPQLPSAEQLSPEGQAFLLKCLDRDPNKRESAIELSNDPWLARVKNDHLEQLTPMGEE</sequence>
<dbReference type="FunFam" id="1.10.510.10:FF:000571">
    <property type="entry name" value="Maternal embryonic leucine zipper kinase"/>
    <property type="match status" value="1"/>
</dbReference>
<feature type="compositionally biased region" description="Polar residues" evidence="9">
    <location>
        <begin position="46"/>
        <end position="63"/>
    </location>
</feature>
<evidence type="ECO:0000313" key="11">
    <source>
        <dbReference type="EMBL" id="CAG83704.1"/>
    </source>
</evidence>
<evidence type="ECO:0000313" key="12">
    <source>
        <dbReference type="Proteomes" id="UP000001300"/>
    </source>
</evidence>
<evidence type="ECO:0000256" key="9">
    <source>
        <dbReference type="SAM" id="MobiDB-lite"/>
    </source>
</evidence>
<dbReference type="GO" id="GO:0004674">
    <property type="term" value="F:protein serine/threonine kinase activity"/>
    <property type="evidence" value="ECO:0000318"/>
    <property type="project" value="GO_Central"/>
</dbReference>
<reference evidence="11 12" key="1">
    <citation type="journal article" date="2004" name="Nature">
        <title>Genome evolution in yeasts.</title>
        <authorList>
            <consortium name="Genolevures"/>
            <person name="Dujon B."/>
            <person name="Sherman D."/>
            <person name="Fischer G."/>
            <person name="Durrens P."/>
            <person name="Casaregola S."/>
            <person name="Lafontaine I."/>
            <person name="de Montigny J."/>
            <person name="Marck C."/>
            <person name="Neuveglise C."/>
            <person name="Talla E."/>
            <person name="Goffard N."/>
            <person name="Frangeul L."/>
            <person name="Aigle M."/>
            <person name="Anthouard V."/>
            <person name="Babour A."/>
            <person name="Barbe V."/>
            <person name="Barnay S."/>
            <person name="Blanchin S."/>
            <person name="Beckerich J.M."/>
            <person name="Beyne E."/>
            <person name="Bleykasten C."/>
            <person name="Boisrame A."/>
            <person name="Boyer J."/>
            <person name="Cattolico L."/>
            <person name="Confanioleri F."/>
            <person name="de Daruvar A."/>
            <person name="Despons L."/>
            <person name="Fabre E."/>
            <person name="Fairhead C."/>
            <person name="Ferry-Dumazet H."/>
            <person name="Groppi A."/>
            <person name="Hantraye F."/>
            <person name="Hennequin C."/>
            <person name="Jauniaux N."/>
            <person name="Joyet P."/>
            <person name="Kachouri R."/>
            <person name="Kerrest A."/>
            <person name="Koszul R."/>
            <person name="Lemaire M."/>
            <person name="Lesur I."/>
            <person name="Ma L."/>
            <person name="Muller H."/>
            <person name="Nicaud J.M."/>
            <person name="Nikolski M."/>
            <person name="Oztas S."/>
            <person name="Ozier-Kalogeropoulos O."/>
            <person name="Pellenz S."/>
            <person name="Potier S."/>
            <person name="Richard G.F."/>
            <person name="Straub M.L."/>
            <person name="Suleau A."/>
            <person name="Swennene D."/>
            <person name="Tekaia F."/>
            <person name="Wesolowski-Louvel M."/>
            <person name="Westhof E."/>
            <person name="Wirth B."/>
            <person name="Zeniou-Meyer M."/>
            <person name="Zivanovic I."/>
            <person name="Bolotin-Fukuhara M."/>
            <person name="Thierry A."/>
            <person name="Bouchier C."/>
            <person name="Caudron B."/>
            <person name="Scarpelli C."/>
            <person name="Gaillardin C."/>
            <person name="Weissenbach J."/>
            <person name="Wincker P."/>
            <person name="Souciet J.L."/>
        </authorList>
    </citation>
    <scope>NUCLEOTIDE SEQUENCE [LARGE SCALE GENOMIC DNA]</scope>
    <source>
        <strain evidence="12">CLIB 122 / E 150</strain>
    </source>
</reference>
<dbReference type="Proteomes" id="UP000001300">
    <property type="component" value="Chromosome A"/>
</dbReference>
<dbReference type="GO" id="GO:0000165">
    <property type="term" value="P:MAPK cascade"/>
    <property type="evidence" value="ECO:0000318"/>
    <property type="project" value="GO_Central"/>
</dbReference>
<gene>
    <name evidence="11" type="ORF">YALI0_A05247g</name>
</gene>
<feature type="binding site" evidence="8">
    <location>
        <position position="1081"/>
    </location>
    <ligand>
        <name>ATP</name>
        <dbReference type="ChEBI" id="CHEBI:30616"/>
    </ligand>
</feature>
<comment type="catalytic activity">
    <reaction evidence="7">
        <text>L-threonyl-[protein] + ATP = O-phospho-L-threonyl-[protein] + ADP + H(+)</text>
        <dbReference type="Rhea" id="RHEA:46608"/>
        <dbReference type="Rhea" id="RHEA-COMP:11060"/>
        <dbReference type="Rhea" id="RHEA-COMP:11605"/>
        <dbReference type="ChEBI" id="CHEBI:15378"/>
        <dbReference type="ChEBI" id="CHEBI:30013"/>
        <dbReference type="ChEBI" id="CHEBI:30616"/>
        <dbReference type="ChEBI" id="CHEBI:61977"/>
        <dbReference type="ChEBI" id="CHEBI:456216"/>
    </reaction>
</comment>
<dbReference type="InterPro" id="IPR017441">
    <property type="entry name" value="Protein_kinase_ATP_BS"/>
</dbReference>
<dbReference type="GO" id="GO:0005524">
    <property type="term" value="F:ATP binding"/>
    <property type="evidence" value="ECO:0007669"/>
    <property type="project" value="UniProtKB-UniRule"/>
</dbReference>
<accession>Q6CHT2</accession>
<dbReference type="GO" id="GO:0048812">
    <property type="term" value="P:neuron projection morphogenesis"/>
    <property type="evidence" value="ECO:0000318"/>
    <property type="project" value="GO_Central"/>
</dbReference>
<evidence type="ECO:0000259" key="10">
    <source>
        <dbReference type="PROSITE" id="PS50011"/>
    </source>
</evidence>
<dbReference type="PANTHER" id="PTHR48016">
    <property type="entry name" value="MAP KINASE KINASE KINASE SSK2-RELATED-RELATED"/>
    <property type="match status" value="1"/>
</dbReference>
<feature type="domain" description="Protein kinase" evidence="10">
    <location>
        <begin position="1052"/>
        <end position="1321"/>
    </location>
</feature>
<dbReference type="STRING" id="284591.Q6CHT2"/>
<evidence type="ECO:0000256" key="2">
    <source>
        <dbReference type="ARBA" id="ARBA00022527"/>
    </source>
</evidence>
<dbReference type="PROSITE" id="PS00107">
    <property type="entry name" value="PROTEIN_KINASE_ATP"/>
    <property type="match status" value="1"/>
</dbReference>
<keyword evidence="4 7" id="KW-0547">Nucleotide-binding</keyword>
<dbReference type="InterPro" id="IPR050538">
    <property type="entry name" value="MAP_kinase_kinase_kinase"/>
</dbReference>
<dbReference type="VEuPathDB" id="FungiDB:YALI0_A05247g"/>
<protein>
    <recommendedName>
        <fullName evidence="7">MAP kinase kinase kinase</fullName>
        <ecNumber evidence="7">2.7.11.-</ecNumber>
    </recommendedName>
</protein>
<evidence type="ECO:0000256" key="6">
    <source>
        <dbReference type="ARBA" id="ARBA00022840"/>
    </source>
</evidence>
<dbReference type="HOGENOM" id="CLU_001999_2_0_1"/>
<feature type="compositionally biased region" description="Polar residues" evidence="9">
    <location>
        <begin position="78"/>
        <end position="162"/>
    </location>
</feature>
<comment type="similarity">
    <text evidence="1 7">Belongs to the protein kinase superfamily. STE Ser/Thr protein kinase family. MAP kinase kinase kinase subfamily.</text>
</comment>
<organism evidence="11 12">
    <name type="scientific">Yarrowia lipolytica (strain CLIB 122 / E 150)</name>
    <name type="common">Yeast</name>
    <name type="synonym">Candida lipolytica</name>
    <dbReference type="NCBI Taxonomy" id="284591"/>
    <lineage>
        <taxon>Eukaryota</taxon>
        <taxon>Fungi</taxon>
        <taxon>Dikarya</taxon>
        <taxon>Ascomycota</taxon>
        <taxon>Saccharomycotina</taxon>
        <taxon>Dipodascomycetes</taxon>
        <taxon>Dipodascales</taxon>
        <taxon>Dipodascales incertae sedis</taxon>
        <taxon>Yarrowia</taxon>
    </lineage>
</organism>
<keyword evidence="3 7" id="KW-0808">Transferase</keyword>
<dbReference type="InterPro" id="IPR017240">
    <property type="entry name" value="MAPKKK_Ssk2/Ssk22"/>
</dbReference>
<feature type="region of interest" description="Disordered" evidence="9">
    <location>
        <begin position="29"/>
        <end position="162"/>
    </location>
</feature>
<evidence type="ECO:0000256" key="3">
    <source>
        <dbReference type="ARBA" id="ARBA00022679"/>
    </source>
</evidence>
<name>Q6CHT2_YARLI</name>
<dbReference type="OMA" id="PPCVDEN"/>
<dbReference type="PANTHER" id="PTHR48016:SF32">
    <property type="entry name" value="MITOGEN-ACTIVATED PROTEIN KINASE KINASE KINASE 4"/>
    <property type="match status" value="1"/>
</dbReference>
<dbReference type="SUPFAM" id="SSF56112">
    <property type="entry name" value="Protein kinase-like (PK-like)"/>
    <property type="match status" value="1"/>
</dbReference>
<dbReference type="Gene3D" id="1.10.510.10">
    <property type="entry name" value="Transferase(Phosphotransferase) domain 1"/>
    <property type="match status" value="1"/>
</dbReference>
<dbReference type="GO" id="GO:0043408">
    <property type="term" value="P:regulation of MAPK cascade"/>
    <property type="evidence" value="ECO:0000318"/>
    <property type="project" value="GO_Central"/>
</dbReference>
<feature type="compositionally biased region" description="Low complexity" evidence="9">
    <location>
        <begin position="64"/>
        <end position="74"/>
    </location>
</feature>
<dbReference type="GO" id="GO:0004709">
    <property type="term" value="F:MAP kinase kinase kinase activity"/>
    <property type="evidence" value="ECO:0007669"/>
    <property type="project" value="UniProtKB-UniRule"/>
</dbReference>
<dbReference type="InterPro" id="IPR000719">
    <property type="entry name" value="Prot_kinase_dom"/>
</dbReference>
<evidence type="ECO:0000256" key="8">
    <source>
        <dbReference type="PROSITE-ProRule" id="PRU10141"/>
    </source>
</evidence>
<proteinExistence type="inferred from homology"/>
<dbReference type="KEGG" id="yli:2905841"/>
<dbReference type="PIRSF" id="PIRSF037579">
    <property type="entry name" value="MAPKKK_SSK22"/>
    <property type="match status" value="1"/>
</dbReference>
<dbReference type="PROSITE" id="PS00108">
    <property type="entry name" value="PROTEIN_KINASE_ST"/>
    <property type="match status" value="1"/>
</dbReference>
<dbReference type="EMBL" id="CR382127">
    <property type="protein sequence ID" value="CAG83704.1"/>
    <property type="molecule type" value="Genomic_DNA"/>
</dbReference>
<dbReference type="FunCoup" id="Q6CHT2">
    <property type="interactions" value="364"/>
</dbReference>
<dbReference type="Pfam" id="PF00069">
    <property type="entry name" value="Pkinase"/>
    <property type="match status" value="1"/>
</dbReference>
<dbReference type="EC" id="2.7.11.-" evidence="7"/>
<evidence type="ECO:0000256" key="7">
    <source>
        <dbReference type="PIRNR" id="PIRNR037579"/>
    </source>
</evidence>
<dbReference type="GO" id="GO:0038066">
    <property type="term" value="P:p38MAPK cascade"/>
    <property type="evidence" value="ECO:0007669"/>
    <property type="project" value="UniProtKB-UniRule"/>
</dbReference>
<dbReference type="InterPro" id="IPR011009">
    <property type="entry name" value="Kinase-like_dom_sf"/>
</dbReference>
<dbReference type="CDD" id="cd06626">
    <property type="entry name" value="STKc_MEKK4"/>
    <property type="match status" value="1"/>
</dbReference>
<evidence type="ECO:0000256" key="4">
    <source>
        <dbReference type="ARBA" id="ARBA00022741"/>
    </source>
</evidence>
<evidence type="ECO:0000256" key="1">
    <source>
        <dbReference type="ARBA" id="ARBA00006529"/>
    </source>
</evidence>
<dbReference type="GO" id="GO:0005737">
    <property type="term" value="C:cytoplasm"/>
    <property type="evidence" value="ECO:0000318"/>
    <property type="project" value="GO_Central"/>
</dbReference>
<dbReference type="PROSITE" id="PS50011">
    <property type="entry name" value="PROTEIN_KINASE_DOM"/>
    <property type="match status" value="1"/>
</dbReference>
<dbReference type="SMART" id="SM00220">
    <property type="entry name" value="S_TKc"/>
    <property type="match status" value="1"/>
</dbReference>
<keyword evidence="2 7" id="KW-0723">Serine/threonine-protein kinase</keyword>
<keyword evidence="6 7" id="KW-0067">ATP-binding</keyword>
<dbReference type="OrthoDB" id="1043025at2759"/>
<keyword evidence="12" id="KW-1185">Reference proteome</keyword>
<dbReference type="InParanoid" id="Q6CHT2"/>
<dbReference type="GO" id="GO:0051403">
    <property type="term" value="P:stress-activated MAPK cascade"/>
    <property type="evidence" value="ECO:0007669"/>
    <property type="project" value="InterPro"/>
</dbReference>
<keyword evidence="5 7" id="KW-0418">Kinase</keyword>
<dbReference type="InterPro" id="IPR008271">
    <property type="entry name" value="Ser/Thr_kinase_AS"/>
</dbReference>